<reference evidence="3 5" key="2">
    <citation type="submission" date="2020-08" db="EMBL/GenBank/DDBJ databases">
        <title>Genomic Encyclopedia of Type Strains, Phase IV (KMG-IV): sequencing the most valuable type-strain genomes for metagenomic binning, comparative biology and taxonomic classification.</title>
        <authorList>
            <person name="Goeker M."/>
        </authorList>
    </citation>
    <scope>NUCLEOTIDE SEQUENCE [LARGE SCALE GENOMIC DNA]</scope>
    <source>
        <strain evidence="3 5">DSM 22419</strain>
    </source>
</reference>
<evidence type="ECO:0000313" key="2">
    <source>
        <dbReference type="EMBL" id="CAD2081345.1"/>
    </source>
</evidence>
<dbReference type="InterPro" id="IPR026369">
    <property type="entry name" value="CxxC_20_CxxC"/>
</dbReference>
<evidence type="ECO:0000313" key="3">
    <source>
        <dbReference type="EMBL" id="MBB6424127.1"/>
    </source>
</evidence>
<feature type="transmembrane region" description="Helical" evidence="1">
    <location>
        <begin position="46"/>
        <end position="63"/>
    </location>
</feature>
<reference evidence="2 4" key="1">
    <citation type="submission" date="2020-07" db="EMBL/GenBank/DDBJ databases">
        <authorList>
            <person name="Criscuolo A."/>
        </authorList>
    </citation>
    <scope>NUCLEOTIDE SEQUENCE [LARGE SCALE GENOMIC DNA]</scope>
    <source>
        <strain evidence="2">CIP111751</strain>
    </source>
</reference>
<dbReference type="EMBL" id="CAJEWA010000007">
    <property type="protein sequence ID" value="CAD2081345.1"/>
    <property type="molecule type" value="Genomic_DNA"/>
</dbReference>
<dbReference type="RefSeq" id="WP_184284417.1">
    <property type="nucleotide sequence ID" value="NZ_BMCO01000004.1"/>
</dbReference>
<evidence type="ECO:0000313" key="5">
    <source>
        <dbReference type="Proteomes" id="UP000545588"/>
    </source>
</evidence>
<dbReference type="Proteomes" id="UP000545588">
    <property type="component" value="Unassembled WGS sequence"/>
</dbReference>
<keyword evidence="5" id="KW-1185">Reference proteome</keyword>
<dbReference type="NCBIfam" id="TIGR04104">
    <property type="entry name" value="cxxc_20_cxxc"/>
    <property type="match status" value="1"/>
</dbReference>
<dbReference type="AlphaFoldDB" id="A0A6V7RR58"/>
<evidence type="ECO:0000313" key="4">
    <source>
        <dbReference type="Proteomes" id="UP000534001"/>
    </source>
</evidence>
<keyword evidence="1" id="KW-0812">Transmembrane</keyword>
<dbReference type="EMBL" id="JACHFF010000004">
    <property type="protein sequence ID" value="MBB6424127.1"/>
    <property type="molecule type" value="Genomic_DNA"/>
</dbReference>
<dbReference type="Proteomes" id="UP000534001">
    <property type="component" value="Unassembled WGS sequence"/>
</dbReference>
<comment type="caution">
    <text evidence="2">The sequence shown here is derived from an EMBL/GenBank/DDBJ whole genome shotgun (WGS) entry which is preliminary data.</text>
</comment>
<organism evidence="2 4">
    <name type="scientific">Jeotgalicoccus coquinae</name>
    <dbReference type="NCBI Taxonomy" id="709509"/>
    <lineage>
        <taxon>Bacteria</taxon>
        <taxon>Bacillati</taxon>
        <taxon>Bacillota</taxon>
        <taxon>Bacilli</taxon>
        <taxon>Bacillales</taxon>
        <taxon>Staphylococcaceae</taxon>
        <taxon>Jeotgalicoccus</taxon>
    </lineage>
</organism>
<keyword evidence="1" id="KW-0472">Membrane</keyword>
<proteinExistence type="predicted"/>
<gene>
    <name evidence="3" type="ORF">HNR41_002113</name>
    <name evidence="2" type="ORF">JEOCOQ751_01918</name>
</gene>
<name>A0A6V7RR58_9STAP</name>
<evidence type="ECO:0000256" key="1">
    <source>
        <dbReference type="SAM" id="Phobius"/>
    </source>
</evidence>
<keyword evidence="1" id="KW-1133">Transmembrane helix</keyword>
<protein>
    <submittedName>
        <fullName evidence="3">CXXC-20-CXXC protein</fullName>
    </submittedName>
</protein>
<feature type="transmembrane region" description="Helical" evidence="1">
    <location>
        <begin position="69"/>
        <end position="89"/>
    </location>
</feature>
<accession>A0A6V7RR58</accession>
<sequence length="99" mass="11198">MARCTECHTEWTFKDKAKIFKTLDGSTKCPYCGKKQYISLKSKRQGSMLSMIVILAMFVPVFFDTPLMVHITIALIAIVVVLLLQLSIIKLSGKEEFPI</sequence>